<protein>
    <recommendedName>
        <fullName evidence="2">DUF6532 domain-containing protein</fullName>
    </recommendedName>
</protein>
<dbReference type="InParanoid" id="A0A369KE06"/>
<organism evidence="3 4">
    <name type="scientific">Hypsizygus marmoreus</name>
    <name type="common">White beech mushroom</name>
    <name type="synonym">Agaricus marmoreus</name>
    <dbReference type="NCBI Taxonomy" id="39966"/>
    <lineage>
        <taxon>Eukaryota</taxon>
        <taxon>Fungi</taxon>
        <taxon>Dikarya</taxon>
        <taxon>Basidiomycota</taxon>
        <taxon>Agaricomycotina</taxon>
        <taxon>Agaricomycetes</taxon>
        <taxon>Agaricomycetidae</taxon>
        <taxon>Agaricales</taxon>
        <taxon>Tricholomatineae</taxon>
        <taxon>Lyophyllaceae</taxon>
        <taxon>Hypsizygus</taxon>
    </lineage>
</organism>
<gene>
    <name evidence="3" type="ORF">Hypma_013777</name>
</gene>
<evidence type="ECO:0000313" key="4">
    <source>
        <dbReference type="Proteomes" id="UP000076154"/>
    </source>
</evidence>
<proteinExistence type="predicted"/>
<feature type="compositionally biased region" description="Basic residues" evidence="1">
    <location>
        <begin position="9"/>
        <end position="24"/>
    </location>
</feature>
<feature type="region of interest" description="Disordered" evidence="1">
    <location>
        <begin position="254"/>
        <end position="275"/>
    </location>
</feature>
<dbReference type="AlphaFoldDB" id="A0A369KE06"/>
<evidence type="ECO:0000259" key="2">
    <source>
        <dbReference type="Pfam" id="PF20149"/>
    </source>
</evidence>
<feature type="domain" description="DUF6532" evidence="2">
    <location>
        <begin position="367"/>
        <end position="497"/>
    </location>
</feature>
<name>A0A369KE06_HYPMA</name>
<evidence type="ECO:0000313" key="3">
    <source>
        <dbReference type="EMBL" id="RDB29993.1"/>
    </source>
</evidence>
<dbReference type="Proteomes" id="UP000076154">
    <property type="component" value="Unassembled WGS sequence"/>
</dbReference>
<comment type="caution">
    <text evidence="3">The sequence shown here is derived from an EMBL/GenBank/DDBJ whole genome shotgun (WGS) entry which is preliminary data.</text>
</comment>
<reference evidence="3" key="1">
    <citation type="submission" date="2018-04" db="EMBL/GenBank/DDBJ databases">
        <title>Whole genome sequencing of Hypsizygus marmoreus.</title>
        <authorList>
            <person name="Choi I.-G."/>
            <person name="Min B."/>
            <person name="Kim J.-G."/>
            <person name="Kim S."/>
            <person name="Oh Y.-L."/>
            <person name="Kong W.-S."/>
            <person name="Park H."/>
            <person name="Jeong J."/>
            <person name="Song E.-S."/>
        </authorList>
    </citation>
    <scope>NUCLEOTIDE SEQUENCE [LARGE SCALE GENOMIC DNA]</scope>
    <source>
        <strain evidence="3">51987-8</strain>
    </source>
</reference>
<sequence>MISNPPQTRSRRAAPRGSRARGRGGRGSGSNRTGNTGPEFVPIPYTPAPAATLRNPPSFKNNLMILMLRNYSLDRSVVYLFRPILHKFRLLMLTYTLPLPHDTNFSMGDSEDSRFGPDVSFFQDSNFPFDSFSFSGDVEPEKEGLFGDGDETLRAPPRLDDLQIFSGQDPRSLPQGQGHVQFPTDTNRDPLSWTIPNLQAMTPVAPWHCPLAESCRLFHVVFPTHSDDSCCTGNHSRGAPTPITHIIVRELWPHHRHSSQPSNSQSTSPTSRRRCSRSACCLPSTNAWPDARSSSRQFSFSRLPSVASSTTSVLSIAHQPGYIQQEGRDGQQRLTMYQTRRKNDELPASVRAQNEQDARDLNLSIATSIVTLDTITKNAWPTKEGRTTMVDEAYASAISRTGKFSHPSPTAKRKMRGVVNTVRSSMRAVCLEMVPMLYDLFPGAQQGIPIDSDISKEYARKRVHYLLFNGVYVHTFVDGVKVYFSHPALQAITKRYYSACLGVIRNWFSRSRFLFSRTVINEYETVIGDIVDLFNGTPEQQDQIRNVRESLFAQRILGGRAASTPGTFAPRRSYINSDTYPEDEPVWQWSAPE</sequence>
<dbReference type="EMBL" id="LUEZ02000009">
    <property type="protein sequence ID" value="RDB29993.1"/>
    <property type="molecule type" value="Genomic_DNA"/>
</dbReference>
<keyword evidence="4" id="KW-1185">Reference proteome</keyword>
<feature type="region of interest" description="Disordered" evidence="1">
    <location>
        <begin position="1"/>
        <end position="43"/>
    </location>
</feature>
<dbReference type="Pfam" id="PF20149">
    <property type="entry name" value="DUF6532"/>
    <property type="match status" value="1"/>
</dbReference>
<dbReference type="InterPro" id="IPR045341">
    <property type="entry name" value="DUF6532"/>
</dbReference>
<feature type="compositionally biased region" description="Low complexity" evidence="1">
    <location>
        <begin position="29"/>
        <end position="38"/>
    </location>
</feature>
<accession>A0A369KE06</accession>
<evidence type="ECO:0000256" key="1">
    <source>
        <dbReference type="SAM" id="MobiDB-lite"/>
    </source>
</evidence>
<feature type="compositionally biased region" description="Low complexity" evidence="1">
    <location>
        <begin position="259"/>
        <end position="270"/>
    </location>
</feature>